<dbReference type="SUPFAM" id="SSF52833">
    <property type="entry name" value="Thioredoxin-like"/>
    <property type="match status" value="1"/>
</dbReference>
<organism evidence="4 5">
    <name type="scientific">Hanseniaspora guilliermondii</name>
    <dbReference type="NCBI Taxonomy" id="56406"/>
    <lineage>
        <taxon>Eukaryota</taxon>
        <taxon>Fungi</taxon>
        <taxon>Dikarya</taxon>
        <taxon>Ascomycota</taxon>
        <taxon>Saccharomycotina</taxon>
        <taxon>Saccharomycetes</taxon>
        <taxon>Saccharomycodales</taxon>
        <taxon>Saccharomycodaceae</taxon>
        <taxon>Hanseniaspora</taxon>
    </lineage>
</organism>
<feature type="domain" description="Thioredoxin" evidence="3">
    <location>
        <begin position="1"/>
        <end position="145"/>
    </location>
</feature>
<dbReference type="GO" id="GO:0006457">
    <property type="term" value="P:protein folding"/>
    <property type="evidence" value="ECO:0007669"/>
    <property type="project" value="TreeGrafter"/>
</dbReference>
<dbReference type="GO" id="GO:0003756">
    <property type="term" value="F:protein disulfide isomerase activity"/>
    <property type="evidence" value="ECO:0007669"/>
    <property type="project" value="TreeGrafter"/>
</dbReference>
<evidence type="ECO:0000259" key="3">
    <source>
        <dbReference type="PROSITE" id="PS51352"/>
    </source>
</evidence>
<dbReference type="Proteomes" id="UP000183365">
    <property type="component" value="Unassembled WGS sequence"/>
</dbReference>
<dbReference type="Gene3D" id="3.40.30.10">
    <property type="entry name" value="Glutaredoxin"/>
    <property type="match status" value="1"/>
</dbReference>
<dbReference type="GO" id="GO:0005783">
    <property type="term" value="C:endoplasmic reticulum"/>
    <property type="evidence" value="ECO:0007669"/>
    <property type="project" value="TreeGrafter"/>
</dbReference>
<reference evidence="5" key="1">
    <citation type="submission" date="2016-11" db="EMBL/GenBank/DDBJ databases">
        <authorList>
            <person name="Guldener U."/>
        </authorList>
    </citation>
    <scope>NUCLEOTIDE SEQUENCE [LARGE SCALE GENOMIC DNA]</scope>
</reference>
<dbReference type="PROSITE" id="PS51352">
    <property type="entry name" value="THIOREDOXIN_2"/>
    <property type="match status" value="1"/>
</dbReference>
<dbReference type="InterPro" id="IPR051063">
    <property type="entry name" value="PDI"/>
</dbReference>
<dbReference type="VEuPathDB" id="FungiDB:HGUI_00540"/>
<gene>
    <name evidence="4" type="ORF">HGUI_00540</name>
</gene>
<evidence type="ECO:0000256" key="1">
    <source>
        <dbReference type="ARBA" id="ARBA00006347"/>
    </source>
</evidence>
<dbReference type="InterPro" id="IPR013766">
    <property type="entry name" value="Thioredoxin_domain"/>
</dbReference>
<evidence type="ECO:0000313" key="5">
    <source>
        <dbReference type="Proteomes" id="UP000183365"/>
    </source>
</evidence>
<dbReference type="AlphaFoldDB" id="A0A1L0AXQ3"/>
<dbReference type="Pfam" id="PF00085">
    <property type="entry name" value="Thioredoxin"/>
    <property type="match status" value="1"/>
</dbReference>
<sequence length="281" mass="33524">MSKDSNVKEVRVLQDFYESINNNNYTLVKYYTTWCSHCKKLKPIFDTMSIEYTELNINEYLPRTFFDKTFDDLPTFFDEHINIDYISVECEIFGSFEICKRWPGYPVIEFIPPNTQTSIQVSNNDIEEPQHEEEDMPTWLKVFTKIDEWMTSMFSGSVDLDDVSFVERSFEFKGSRTEPRIKDFMEESIGKDYERLLIDYLIAHEDDLSKDDEILKAYRQWKQTFGNKFVKVNDILQLLSSDAKTMDENKLRDLLFQKRILSTLINIEEQERLKKINQDEL</sequence>
<dbReference type="PANTHER" id="PTHR45672:SF3">
    <property type="entry name" value="THIOREDOXIN DOMAIN-CONTAINING PROTEIN 5"/>
    <property type="match status" value="1"/>
</dbReference>
<proteinExistence type="inferred from homology"/>
<keyword evidence="5" id="KW-1185">Reference proteome</keyword>
<keyword evidence="2" id="KW-0732">Signal</keyword>
<dbReference type="InterPro" id="IPR036249">
    <property type="entry name" value="Thioredoxin-like_sf"/>
</dbReference>
<dbReference type="OrthoDB" id="3970941at2759"/>
<name>A0A1L0AXQ3_9ASCO</name>
<accession>A0A1L0AXQ3</accession>
<dbReference type="EMBL" id="FQNF01000006">
    <property type="protein sequence ID" value="SGZ38340.1"/>
    <property type="molecule type" value="Genomic_DNA"/>
</dbReference>
<dbReference type="CDD" id="cd02961">
    <property type="entry name" value="PDI_a_family"/>
    <property type="match status" value="1"/>
</dbReference>
<protein>
    <recommendedName>
        <fullName evidence="3">Thioredoxin domain-containing protein</fullName>
    </recommendedName>
</protein>
<evidence type="ECO:0000256" key="2">
    <source>
        <dbReference type="ARBA" id="ARBA00022729"/>
    </source>
</evidence>
<dbReference type="PANTHER" id="PTHR45672">
    <property type="entry name" value="PROTEIN DISULFIDE-ISOMERASE C17H9.14C-RELATED"/>
    <property type="match status" value="1"/>
</dbReference>
<evidence type="ECO:0000313" key="4">
    <source>
        <dbReference type="EMBL" id="SGZ38340.1"/>
    </source>
</evidence>
<comment type="similarity">
    <text evidence="1">Belongs to the protein disulfide isomerase family.</text>
</comment>